<dbReference type="Pfam" id="PF00899">
    <property type="entry name" value="ThiF"/>
    <property type="match status" value="1"/>
</dbReference>
<dbReference type="Proteomes" id="UP000192761">
    <property type="component" value="Unassembled WGS sequence"/>
</dbReference>
<dbReference type="NCBIfam" id="NF004281">
    <property type="entry name" value="PRK05690.1"/>
    <property type="match status" value="1"/>
</dbReference>
<dbReference type="PANTHER" id="PTHR10953:SF102">
    <property type="entry name" value="ADENYLYLTRANSFERASE AND SULFURTRANSFERASE MOCS3"/>
    <property type="match status" value="1"/>
</dbReference>
<dbReference type="OrthoDB" id="9804286at2"/>
<sequence length="257" mass="27096">MTQNADALDDDQLLRYSRHILLDEIGIEGQQTLAASTALIIGAGGLGAPASLYLAAAGVGRLVIVDHDTVELSNLQRQIVHDAGRLGEAKALSAQRTLHAINPLIEVVPVVARADDALLAQWVPQASVVLDCSDNFPTRHAINRACVAACVPLVSGAAVRFDGQLTSFDLRTPGNPCYHCLFPDEGDASDGPCATFGVFAPLTGLIGCGQAAEALKLLLGVGESLAGRLQLLDGKTLRWKEMRYKRDPACPVCGDHA</sequence>
<dbReference type="GO" id="GO:0016779">
    <property type="term" value="F:nucleotidyltransferase activity"/>
    <property type="evidence" value="ECO:0007669"/>
    <property type="project" value="UniProtKB-KW"/>
</dbReference>
<dbReference type="GO" id="GO:0005829">
    <property type="term" value="C:cytosol"/>
    <property type="evidence" value="ECO:0007669"/>
    <property type="project" value="TreeGrafter"/>
</dbReference>
<dbReference type="GO" id="GO:0004792">
    <property type="term" value="F:thiosulfate-cyanide sulfurtransferase activity"/>
    <property type="evidence" value="ECO:0007669"/>
    <property type="project" value="TreeGrafter"/>
</dbReference>
<dbReference type="CDD" id="cd00757">
    <property type="entry name" value="ThiF_MoeB_HesA_family"/>
    <property type="match status" value="1"/>
</dbReference>
<accession>A0A1W1XKD0</accession>
<dbReference type="RefSeq" id="WP_084090552.1">
    <property type="nucleotide sequence ID" value="NZ_FWXD01000009.1"/>
</dbReference>
<organism evidence="3 4">
    <name type="scientific">Andreprevotia lacus DSM 23236</name>
    <dbReference type="NCBI Taxonomy" id="1121001"/>
    <lineage>
        <taxon>Bacteria</taxon>
        <taxon>Pseudomonadati</taxon>
        <taxon>Pseudomonadota</taxon>
        <taxon>Betaproteobacteria</taxon>
        <taxon>Neisseriales</taxon>
        <taxon>Chitinibacteraceae</taxon>
        <taxon>Andreprevotia</taxon>
    </lineage>
</organism>
<evidence type="ECO:0000259" key="2">
    <source>
        <dbReference type="Pfam" id="PF00899"/>
    </source>
</evidence>
<dbReference type="InterPro" id="IPR035985">
    <property type="entry name" value="Ubiquitin-activating_enz"/>
</dbReference>
<gene>
    <name evidence="3" type="ORF">SAMN02745857_01902</name>
</gene>
<dbReference type="FunFam" id="3.40.50.720:FF:000080">
    <property type="entry name" value="Thiazole biosynthesis adenylyltransferase ThiF"/>
    <property type="match status" value="1"/>
</dbReference>
<dbReference type="InterPro" id="IPR045886">
    <property type="entry name" value="ThiF/MoeB/HesA"/>
</dbReference>
<keyword evidence="3" id="KW-0808">Transferase</keyword>
<comment type="similarity">
    <text evidence="1">Belongs to the HesA/MoeB/ThiF family.</text>
</comment>
<dbReference type="InterPro" id="IPR000594">
    <property type="entry name" value="ThiF_NAD_FAD-bd"/>
</dbReference>
<evidence type="ECO:0000313" key="4">
    <source>
        <dbReference type="Proteomes" id="UP000192761"/>
    </source>
</evidence>
<reference evidence="3 4" key="1">
    <citation type="submission" date="2017-04" db="EMBL/GenBank/DDBJ databases">
        <authorList>
            <person name="Afonso C.L."/>
            <person name="Miller P.J."/>
            <person name="Scott M.A."/>
            <person name="Spackman E."/>
            <person name="Goraichik I."/>
            <person name="Dimitrov K.M."/>
            <person name="Suarez D.L."/>
            <person name="Swayne D.E."/>
        </authorList>
    </citation>
    <scope>NUCLEOTIDE SEQUENCE [LARGE SCALE GENOMIC DNA]</scope>
    <source>
        <strain evidence="3 4">DSM 23236</strain>
    </source>
</reference>
<dbReference type="PANTHER" id="PTHR10953">
    <property type="entry name" value="UBIQUITIN-ACTIVATING ENZYME E1"/>
    <property type="match status" value="1"/>
</dbReference>
<evidence type="ECO:0000256" key="1">
    <source>
        <dbReference type="ARBA" id="ARBA00009919"/>
    </source>
</evidence>
<dbReference type="GO" id="GO:0008641">
    <property type="term" value="F:ubiquitin-like modifier activating enzyme activity"/>
    <property type="evidence" value="ECO:0007669"/>
    <property type="project" value="InterPro"/>
</dbReference>
<keyword evidence="3" id="KW-0548">Nucleotidyltransferase</keyword>
<dbReference type="Gene3D" id="3.40.50.720">
    <property type="entry name" value="NAD(P)-binding Rossmann-like Domain"/>
    <property type="match status" value="1"/>
</dbReference>
<evidence type="ECO:0000313" key="3">
    <source>
        <dbReference type="EMBL" id="SMC24440.1"/>
    </source>
</evidence>
<dbReference type="EMBL" id="FWXD01000009">
    <property type="protein sequence ID" value="SMC24440.1"/>
    <property type="molecule type" value="Genomic_DNA"/>
</dbReference>
<keyword evidence="4" id="KW-1185">Reference proteome</keyword>
<name>A0A1W1XKD0_9NEIS</name>
<dbReference type="SUPFAM" id="SSF69572">
    <property type="entry name" value="Activating enzymes of the ubiquitin-like proteins"/>
    <property type="match status" value="1"/>
</dbReference>
<dbReference type="GO" id="GO:0008146">
    <property type="term" value="F:sulfotransferase activity"/>
    <property type="evidence" value="ECO:0007669"/>
    <property type="project" value="TreeGrafter"/>
</dbReference>
<dbReference type="STRING" id="1121001.SAMN02745857_01902"/>
<feature type="domain" description="THIF-type NAD/FAD binding fold" evidence="2">
    <location>
        <begin position="16"/>
        <end position="252"/>
    </location>
</feature>
<protein>
    <submittedName>
        <fullName evidence="3">Adenylyltransferase and sulfurtransferase</fullName>
    </submittedName>
</protein>
<proteinExistence type="inferred from homology"/>
<dbReference type="AlphaFoldDB" id="A0A1W1XKD0"/>